<dbReference type="EMBL" id="BTRK01000005">
    <property type="protein sequence ID" value="GMR52484.1"/>
    <property type="molecule type" value="Genomic_DNA"/>
</dbReference>
<proteinExistence type="predicted"/>
<protein>
    <submittedName>
        <fullName evidence="1">Uncharacterized protein</fullName>
    </submittedName>
</protein>
<comment type="caution">
    <text evidence="1">The sequence shown here is derived from an EMBL/GenBank/DDBJ whole genome shotgun (WGS) entry which is preliminary data.</text>
</comment>
<reference evidence="2" key="1">
    <citation type="submission" date="2022-10" db="EMBL/GenBank/DDBJ databases">
        <title>Genome assembly of Pristionchus species.</title>
        <authorList>
            <person name="Yoshida K."/>
            <person name="Sommer R.J."/>
        </authorList>
    </citation>
    <scope>NUCLEOTIDE SEQUENCE [LARGE SCALE GENOMIC DNA]</scope>
    <source>
        <strain evidence="2">RS5460</strain>
    </source>
</reference>
<gene>
    <name evidence="1" type="ORF">PMAYCL1PPCAC_22679</name>
</gene>
<sequence>IYSLLSFSSHAVGCSIPSPPLSLSPFSTPFTPLRVIMVTFMSPLSMPIRVWMNLQAQQPMFGQMVASRDISSPYDDLQSDYVQQTQWSIQPATLGPKC</sequence>
<keyword evidence="2" id="KW-1185">Reference proteome</keyword>
<name>A0AAN5I5R1_9BILA</name>
<evidence type="ECO:0000313" key="2">
    <source>
        <dbReference type="Proteomes" id="UP001328107"/>
    </source>
</evidence>
<feature type="non-terminal residue" evidence="1">
    <location>
        <position position="1"/>
    </location>
</feature>
<dbReference type="AlphaFoldDB" id="A0AAN5I5R1"/>
<organism evidence="1 2">
    <name type="scientific">Pristionchus mayeri</name>
    <dbReference type="NCBI Taxonomy" id="1317129"/>
    <lineage>
        <taxon>Eukaryota</taxon>
        <taxon>Metazoa</taxon>
        <taxon>Ecdysozoa</taxon>
        <taxon>Nematoda</taxon>
        <taxon>Chromadorea</taxon>
        <taxon>Rhabditida</taxon>
        <taxon>Rhabditina</taxon>
        <taxon>Diplogasteromorpha</taxon>
        <taxon>Diplogasteroidea</taxon>
        <taxon>Neodiplogasteridae</taxon>
        <taxon>Pristionchus</taxon>
    </lineage>
</organism>
<dbReference type="Proteomes" id="UP001328107">
    <property type="component" value="Unassembled WGS sequence"/>
</dbReference>
<evidence type="ECO:0000313" key="1">
    <source>
        <dbReference type="EMBL" id="GMR52484.1"/>
    </source>
</evidence>
<accession>A0AAN5I5R1</accession>